<feature type="transmembrane region" description="Helical" evidence="1">
    <location>
        <begin position="240"/>
        <end position="261"/>
    </location>
</feature>
<proteinExistence type="predicted"/>
<keyword evidence="1" id="KW-0812">Transmembrane</keyword>
<gene>
    <name evidence="2" type="ORF">AAGT95_00250</name>
</gene>
<reference evidence="2 3" key="1">
    <citation type="submission" date="2024-04" db="EMBL/GenBank/DDBJ databases">
        <title>Salinicola lusitanus LLJ914,a marine bacterium isolated from the Okinawa Trough.</title>
        <authorList>
            <person name="Li J."/>
        </authorList>
    </citation>
    <scope>NUCLEOTIDE SEQUENCE [LARGE SCALE GENOMIC DNA]</scope>
    <source>
        <strain evidence="2 3">LLJ914</strain>
    </source>
</reference>
<dbReference type="Proteomes" id="UP001453229">
    <property type="component" value="Chromosome"/>
</dbReference>
<name>A0ABZ3CTG2_9GAMM</name>
<dbReference type="EMBL" id="CP151919">
    <property type="protein sequence ID" value="XAD54434.1"/>
    <property type="molecule type" value="Genomic_DNA"/>
</dbReference>
<evidence type="ECO:0000313" key="3">
    <source>
        <dbReference type="Proteomes" id="UP001453229"/>
    </source>
</evidence>
<organism evidence="2 3">
    <name type="scientific">Salinicola lusitanus</name>
    <dbReference type="NCBI Taxonomy" id="1949085"/>
    <lineage>
        <taxon>Bacteria</taxon>
        <taxon>Pseudomonadati</taxon>
        <taxon>Pseudomonadota</taxon>
        <taxon>Gammaproteobacteria</taxon>
        <taxon>Oceanospirillales</taxon>
        <taxon>Halomonadaceae</taxon>
        <taxon>Salinicola</taxon>
    </lineage>
</organism>
<evidence type="ECO:0000313" key="2">
    <source>
        <dbReference type="EMBL" id="XAD54434.1"/>
    </source>
</evidence>
<accession>A0ABZ3CTG2</accession>
<feature type="transmembrane region" description="Helical" evidence="1">
    <location>
        <begin position="56"/>
        <end position="79"/>
    </location>
</feature>
<keyword evidence="3" id="KW-1185">Reference proteome</keyword>
<sequence length="287" mass="32389">MSNTSRQLTYLEKAHAHMVYLRVVFFKWLIVVLGTIIILLSIALPVAFIYDNIRAPLLLTGFLMLMNLVIMVLGVLFVAHGLGRAATLRSTTDKLHGRLIEKRNTGSSGNGGGRFTTYTYFIDKTQLYWPPGAESIYKPLVDQQITVTVAMIDIRNRAKLSSLLNIIGIDKLKEKPLGMGVVLEFRKVIDIHGVLEKYGRYYLLRYQLQWAAGFGFFSALAFFLLTHSATGDWMSQKSHFTQAMIIFGYIFGSILTAAFVANKYPAVRKLLNPEYDSTPHKERLKGN</sequence>
<dbReference type="RefSeq" id="WP_342595139.1">
    <property type="nucleotide sequence ID" value="NZ_CP151919.1"/>
</dbReference>
<evidence type="ECO:0000256" key="1">
    <source>
        <dbReference type="SAM" id="Phobius"/>
    </source>
</evidence>
<keyword evidence="1" id="KW-1133">Transmembrane helix</keyword>
<protein>
    <submittedName>
        <fullName evidence="2">Uncharacterized protein</fullName>
    </submittedName>
</protein>
<feature type="transmembrane region" description="Helical" evidence="1">
    <location>
        <begin position="20"/>
        <end position="50"/>
    </location>
</feature>
<keyword evidence="1" id="KW-0472">Membrane</keyword>
<feature type="transmembrane region" description="Helical" evidence="1">
    <location>
        <begin position="210"/>
        <end position="228"/>
    </location>
</feature>